<reference evidence="2" key="1">
    <citation type="submission" date="2015-04" db="UniProtKB">
        <authorList>
            <consortium name="EnsemblPlants"/>
        </authorList>
    </citation>
    <scope>IDENTIFICATION</scope>
</reference>
<keyword evidence="1" id="KW-0472">Membrane</keyword>
<dbReference type="HOGENOM" id="CLU_187148_1_0_1"/>
<proteinExistence type="predicted"/>
<dbReference type="eggNOG" id="ENOG502R3T5">
    <property type="taxonomic scope" value="Eukaryota"/>
</dbReference>
<name>A0A0E0L9Z8_ORYPU</name>
<evidence type="ECO:0000256" key="1">
    <source>
        <dbReference type="SAM" id="Phobius"/>
    </source>
</evidence>
<keyword evidence="1" id="KW-0812">Transmembrane</keyword>
<dbReference type="AlphaFoldDB" id="A0A0E0L9Z8"/>
<dbReference type="EnsemblPlants" id="OPUNC06G09030.1">
    <property type="protein sequence ID" value="OPUNC06G09030.1"/>
    <property type="gene ID" value="OPUNC06G09030"/>
</dbReference>
<keyword evidence="3" id="KW-1185">Reference proteome</keyword>
<dbReference type="Proteomes" id="UP000026962">
    <property type="component" value="Chromosome 6"/>
</dbReference>
<protein>
    <submittedName>
        <fullName evidence="2">Uncharacterized protein</fullName>
    </submittedName>
</protein>
<evidence type="ECO:0000313" key="2">
    <source>
        <dbReference type="EnsemblPlants" id="OPUNC06G09030.1"/>
    </source>
</evidence>
<accession>A0A0E0L9Z8</accession>
<dbReference type="Gramene" id="OPUNC06G09030.1">
    <property type="protein sequence ID" value="OPUNC06G09030.1"/>
    <property type="gene ID" value="OPUNC06G09030"/>
</dbReference>
<keyword evidence="1" id="KW-1133">Transmembrane helix</keyword>
<dbReference type="PANTHER" id="PTHR35547">
    <property type="entry name" value="OS06G0249350 PROTEIN-RELATED"/>
    <property type="match status" value="1"/>
</dbReference>
<evidence type="ECO:0000313" key="3">
    <source>
        <dbReference type="Proteomes" id="UP000026962"/>
    </source>
</evidence>
<dbReference type="PANTHER" id="PTHR35547:SF2">
    <property type="entry name" value="OS06G0249350 PROTEIN"/>
    <property type="match status" value="1"/>
</dbReference>
<reference evidence="2" key="2">
    <citation type="submission" date="2018-05" db="EMBL/GenBank/DDBJ databases">
        <title>OpunRS2 (Oryza punctata Reference Sequence Version 2).</title>
        <authorList>
            <person name="Zhang J."/>
            <person name="Kudrna D."/>
            <person name="Lee S."/>
            <person name="Talag J."/>
            <person name="Welchert J."/>
            <person name="Wing R.A."/>
        </authorList>
    </citation>
    <scope>NUCLEOTIDE SEQUENCE [LARGE SCALE GENOMIC DNA]</scope>
</reference>
<sequence length="95" mass="9428">MASTKMIVRRRLTLPWPVIALAAALVVLSVLGTAAEAARPLDGEMDGWVAAGGGGGAAAAAASSIVETVRRLYLQQLGGPGASCGTNSPNNGCPP</sequence>
<organism evidence="2">
    <name type="scientific">Oryza punctata</name>
    <name type="common">Red rice</name>
    <dbReference type="NCBI Taxonomy" id="4537"/>
    <lineage>
        <taxon>Eukaryota</taxon>
        <taxon>Viridiplantae</taxon>
        <taxon>Streptophyta</taxon>
        <taxon>Embryophyta</taxon>
        <taxon>Tracheophyta</taxon>
        <taxon>Spermatophyta</taxon>
        <taxon>Magnoliopsida</taxon>
        <taxon>Liliopsida</taxon>
        <taxon>Poales</taxon>
        <taxon>Poaceae</taxon>
        <taxon>BOP clade</taxon>
        <taxon>Oryzoideae</taxon>
        <taxon>Oryzeae</taxon>
        <taxon>Oryzinae</taxon>
        <taxon>Oryza</taxon>
    </lineage>
</organism>
<feature type="transmembrane region" description="Helical" evidence="1">
    <location>
        <begin position="47"/>
        <end position="66"/>
    </location>
</feature>
<dbReference type="OMA" id="LRRMYLQ"/>